<accession>A0ABW2THF0</accession>
<keyword evidence="2" id="KW-1185">Reference proteome</keyword>
<dbReference type="RefSeq" id="WP_343967030.1">
    <property type="nucleotide sequence ID" value="NZ_BAAAGK010000051.1"/>
</dbReference>
<organism evidence="1 2">
    <name type="scientific">Streptosporangium amethystogenes subsp. fukuiense</name>
    <dbReference type="NCBI Taxonomy" id="698418"/>
    <lineage>
        <taxon>Bacteria</taxon>
        <taxon>Bacillati</taxon>
        <taxon>Actinomycetota</taxon>
        <taxon>Actinomycetes</taxon>
        <taxon>Streptosporangiales</taxon>
        <taxon>Streptosporangiaceae</taxon>
        <taxon>Streptosporangium</taxon>
    </lineage>
</organism>
<comment type="caution">
    <text evidence="1">The sequence shown here is derived from an EMBL/GenBank/DDBJ whole genome shotgun (WGS) entry which is preliminary data.</text>
</comment>
<sequence>MELDIQALDMLPAQAESSLMPCLGVTCLKWSCLTDITTITTGL</sequence>
<evidence type="ECO:0000313" key="1">
    <source>
        <dbReference type="EMBL" id="MFC7607171.1"/>
    </source>
</evidence>
<evidence type="ECO:0000313" key="2">
    <source>
        <dbReference type="Proteomes" id="UP001596514"/>
    </source>
</evidence>
<name>A0ABW2THF0_9ACTN</name>
<dbReference type="EMBL" id="JBHTEE010000001">
    <property type="protein sequence ID" value="MFC7607171.1"/>
    <property type="molecule type" value="Genomic_DNA"/>
</dbReference>
<dbReference type="NCBIfam" id="NF038157">
    <property type="entry name" value="lanti_ALQxL"/>
    <property type="match status" value="1"/>
</dbReference>
<gene>
    <name evidence="1" type="ORF">ACFQVD_44490</name>
</gene>
<proteinExistence type="predicted"/>
<reference evidence="2" key="1">
    <citation type="journal article" date="2019" name="Int. J. Syst. Evol. Microbiol.">
        <title>The Global Catalogue of Microorganisms (GCM) 10K type strain sequencing project: providing services to taxonomists for standard genome sequencing and annotation.</title>
        <authorList>
            <consortium name="The Broad Institute Genomics Platform"/>
            <consortium name="The Broad Institute Genome Sequencing Center for Infectious Disease"/>
            <person name="Wu L."/>
            <person name="Ma J."/>
        </authorList>
    </citation>
    <scope>NUCLEOTIDE SEQUENCE [LARGE SCALE GENOMIC DNA]</scope>
    <source>
        <strain evidence="2">JCM 10083</strain>
    </source>
</reference>
<protein>
    <submittedName>
        <fullName evidence="1">ALQxL family class IV lanthipeptide</fullName>
    </submittedName>
</protein>
<dbReference type="Proteomes" id="UP001596514">
    <property type="component" value="Unassembled WGS sequence"/>
</dbReference>